<accession>A0A8D9H7L3</accession>
<proteinExistence type="predicted"/>
<dbReference type="Proteomes" id="UP000694005">
    <property type="component" value="Chromosome A02"/>
</dbReference>
<feature type="non-terminal residue" evidence="1">
    <location>
        <position position="37"/>
    </location>
</feature>
<organism evidence="1 2">
    <name type="scientific">Brassica campestris</name>
    <name type="common">Field mustard</name>
    <dbReference type="NCBI Taxonomy" id="3711"/>
    <lineage>
        <taxon>Eukaryota</taxon>
        <taxon>Viridiplantae</taxon>
        <taxon>Streptophyta</taxon>
        <taxon>Embryophyta</taxon>
        <taxon>Tracheophyta</taxon>
        <taxon>Spermatophyta</taxon>
        <taxon>Magnoliopsida</taxon>
        <taxon>eudicotyledons</taxon>
        <taxon>Gunneridae</taxon>
        <taxon>Pentapetalae</taxon>
        <taxon>rosids</taxon>
        <taxon>malvids</taxon>
        <taxon>Brassicales</taxon>
        <taxon>Brassicaceae</taxon>
        <taxon>Brassiceae</taxon>
        <taxon>Brassica</taxon>
    </lineage>
</organism>
<protein>
    <submittedName>
        <fullName evidence="1">Uncharacterized protein</fullName>
    </submittedName>
</protein>
<gene>
    <name evidence="1" type="ORF">BRAPAZ1V2_A02P30770.2</name>
</gene>
<name>A0A8D9H7L3_BRACM</name>
<dbReference type="Gramene" id="A02p30770.2_BraZ1">
    <property type="protein sequence ID" value="A02p30770.2_BraZ1.CDS.1"/>
    <property type="gene ID" value="A02g30770.2_BraZ1"/>
</dbReference>
<sequence length="37" mass="4502">GEGAVSLVPYKYYYQRLSINWRFYMVNDLNIEVNTRE</sequence>
<dbReference type="EMBL" id="LS974618">
    <property type="protein sequence ID" value="CAG7894125.1"/>
    <property type="molecule type" value="Genomic_DNA"/>
</dbReference>
<evidence type="ECO:0000313" key="1">
    <source>
        <dbReference type="EMBL" id="CAG7894125.1"/>
    </source>
</evidence>
<evidence type="ECO:0000313" key="2">
    <source>
        <dbReference type="Proteomes" id="UP000694005"/>
    </source>
</evidence>
<feature type="non-terminal residue" evidence="1">
    <location>
        <position position="1"/>
    </location>
</feature>
<dbReference type="AlphaFoldDB" id="A0A8D9H7L3"/>
<reference evidence="1 2" key="1">
    <citation type="submission" date="2021-07" db="EMBL/GenBank/DDBJ databases">
        <authorList>
            <consortium name="Genoscope - CEA"/>
            <person name="William W."/>
        </authorList>
    </citation>
    <scope>NUCLEOTIDE SEQUENCE [LARGE SCALE GENOMIC DNA]</scope>
</reference>